<feature type="transmembrane region" description="Helical" evidence="5">
    <location>
        <begin position="224"/>
        <end position="241"/>
    </location>
</feature>
<feature type="transmembrane region" description="Helical" evidence="5">
    <location>
        <begin position="84"/>
        <end position="106"/>
    </location>
</feature>
<comment type="subcellular location">
    <subcellularLocation>
        <location evidence="1">Cell membrane</location>
        <topology evidence="1">Multi-pass membrane protein</topology>
    </subcellularLocation>
</comment>
<protein>
    <submittedName>
        <fullName evidence="7">MFS transporter</fullName>
    </submittedName>
</protein>
<keyword evidence="8" id="KW-1185">Reference proteome</keyword>
<name>A0ABT0JSP7_9ACTN</name>
<evidence type="ECO:0000256" key="4">
    <source>
        <dbReference type="ARBA" id="ARBA00023136"/>
    </source>
</evidence>
<keyword evidence="4 5" id="KW-0472">Membrane</keyword>
<dbReference type="RefSeq" id="WP_248823225.1">
    <property type="nucleotide sequence ID" value="NZ_JALKFT010000001.1"/>
</dbReference>
<dbReference type="PANTHER" id="PTHR42718">
    <property type="entry name" value="MAJOR FACILITATOR SUPERFAMILY MULTIDRUG TRANSPORTER MFSC"/>
    <property type="match status" value="1"/>
</dbReference>
<evidence type="ECO:0000313" key="8">
    <source>
        <dbReference type="Proteomes" id="UP001201873"/>
    </source>
</evidence>
<feature type="transmembrane region" description="Helical" evidence="5">
    <location>
        <begin position="464"/>
        <end position="483"/>
    </location>
</feature>
<evidence type="ECO:0000256" key="3">
    <source>
        <dbReference type="ARBA" id="ARBA00022989"/>
    </source>
</evidence>
<evidence type="ECO:0000313" key="7">
    <source>
        <dbReference type="EMBL" id="MCK9874359.1"/>
    </source>
</evidence>
<evidence type="ECO:0000256" key="1">
    <source>
        <dbReference type="ARBA" id="ARBA00004651"/>
    </source>
</evidence>
<keyword evidence="3 5" id="KW-1133">Transmembrane helix</keyword>
<dbReference type="Proteomes" id="UP001201873">
    <property type="component" value="Unassembled WGS sequence"/>
</dbReference>
<dbReference type="Gene3D" id="1.20.1250.20">
    <property type="entry name" value="MFS general substrate transporter like domains"/>
    <property type="match status" value="2"/>
</dbReference>
<dbReference type="PANTHER" id="PTHR42718:SF35">
    <property type="entry name" value="BLL0718 PROTEIN"/>
    <property type="match status" value="1"/>
</dbReference>
<accession>A0ABT0JSP7</accession>
<dbReference type="InterPro" id="IPR020846">
    <property type="entry name" value="MFS_dom"/>
</dbReference>
<dbReference type="InterPro" id="IPR036259">
    <property type="entry name" value="MFS_trans_sf"/>
</dbReference>
<feature type="transmembrane region" description="Helical" evidence="5">
    <location>
        <begin position="169"/>
        <end position="188"/>
    </location>
</feature>
<feature type="transmembrane region" description="Helical" evidence="5">
    <location>
        <begin position="141"/>
        <end position="163"/>
    </location>
</feature>
<gene>
    <name evidence="7" type="ORF">MXD59_00930</name>
</gene>
<dbReference type="PROSITE" id="PS50850">
    <property type="entry name" value="MFS"/>
    <property type="match status" value="1"/>
</dbReference>
<evidence type="ECO:0000259" key="6">
    <source>
        <dbReference type="PROSITE" id="PS50850"/>
    </source>
</evidence>
<feature type="transmembrane region" description="Helical" evidence="5">
    <location>
        <begin position="291"/>
        <end position="311"/>
    </location>
</feature>
<reference evidence="7 8" key="1">
    <citation type="submission" date="2022-04" db="EMBL/GenBank/DDBJ databases">
        <title>Genome diversity in the genus Frankia.</title>
        <authorList>
            <person name="Carlos-Shanley C."/>
            <person name="Hahn D."/>
        </authorList>
    </citation>
    <scope>NUCLEOTIDE SEQUENCE [LARGE SCALE GENOMIC DNA]</scope>
    <source>
        <strain evidence="7 8">Ag45/Mut15</strain>
    </source>
</reference>
<dbReference type="CDD" id="cd17504">
    <property type="entry name" value="MFS_MMR_MDR_like"/>
    <property type="match status" value="1"/>
</dbReference>
<comment type="caution">
    <text evidence="7">The sequence shown here is derived from an EMBL/GenBank/DDBJ whole genome shotgun (WGS) entry which is preliminary data.</text>
</comment>
<feature type="transmembrane region" description="Helical" evidence="5">
    <location>
        <begin position="426"/>
        <end position="444"/>
    </location>
</feature>
<feature type="transmembrane region" description="Helical" evidence="5">
    <location>
        <begin position="383"/>
        <end position="405"/>
    </location>
</feature>
<evidence type="ECO:0000256" key="5">
    <source>
        <dbReference type="SAM" id="Phobius"/>
    </source>
</evidence>
<dbReference type="EMBL" id="JALKFT010000001">
    <property type="protein sequence ID" value="MCK9874359.1"/>
    <property type="molecule type" value="Genomic_DNA"/>
</dbReference>
<evidence type="ECO:0000256" key="2">
    <source>
        <dbReference type="ARBA" id="ARBA00022692"/>
    </source>
</evidence>
<dbReference type="InterPro" id="IPR011701">
    <property type="entry name" value="MFS"/>
</dbReference>
<feature type="transmembrane region" description="Helical" evidence="5">
    <location>
        <begin position="14"/>
        <end position="35"/>
    </location>
</feature>
<organism evidence="7 8">
    <name type="scientific">Frankia umida</name>
    <dbReference type="NCBI Taxonomy" id="573489"/>
    <lineage>
        <taxon>Bacteria</taxon>
        <taxon>Bacillati</taxon>
        <taxon>Actinomycetota</taxon>
        <taxon>Actinomycetes</taxon>
        <taxon>Frankiales</taxon>
        <taxon>Frankiaceae</taxon>
        <taxon>Frankia</taxon>
    </lineage>
</organism>
<dbReference type="Pfam" id="PF07690">
    <property type="entry name" value="MFS_1"/>
    <property type="match status" value="1"/>
</dbReference>
<feature type="domain" description="Major facilitator superfamily (MFS) profile" evidence="6">
    <location>
        <begin position="18"/>
        <end position="487"/>
    </location>
</feature>
<proteinExistence type="predicted"/>
<feature type="transmembrane region" description="Helical" evidence="5">
    <location>
        <begin position="247"/>
        <end position="271"/>
    </location>
</feature>
<feature type="transmembrane region" description="Helical" evidence="5">
    <location>
        <begin position="323"/>
        <end position="346"/>
    </location>
</feature>
<sequence length="517" mass="52444">MSVHHSGPRPGEPAVGPIIATLACTGTVASLMYTLMIPLIPDLPRLLHSSASNTAWTVTATLLGSAVAPPIAGRLGDMYGKKRLLLASQVLLIAGSLLCAMTSSLLPVVSGRAMQGMASGVVPLGISMMRDVLPPARLGAALGLMSSSLGIGGALGIPLSALVAQHADWHVLFWGAAGLGTIMLVVLWRVIPAPPLASDADGDGAGDNAGAGVRVRAGRSRFDVVGAGGLFVGLLAVLLVISKGSDWGWGAPATVGLAIGGVLTLLVWGFWELRVPNPVVDLRITAGRQVLMTNITSIIVGVAMYALSLVVPQLMQIPSGTGFGFGKSMVVAGLCFAPFGVVMVLASPVTARIIAAFGAKASLMLGVLIIAIGYAIGVAFLNAIWQILIVCAIVGLGVAFAYAAMPTLIMAAVPPTETAAANGLNTLMRALGTSTAAALIGVVLSHMTTSYQGAQVPTLSGFRITFAIATVAAVLALGVAALIPGRRPAVDLPLPRPLPDDAVHVSGPHVQAVSDGR</sequence>
<dbReference type="SUPFAM" id="SSF103473">
    <property type="entry name" value="MFS general substrate transporter"/>
    <property type="match status" value="2"/>
</dbReference>
<keyword evidence="2 5" id="KW-0812">Transmembrane</keyword>
<feature type="transmembrane region" description="Helical" evidence="5">
    <location>
        <begin position="353"/>
        <end position="377"/>
    </location>
</feature>